<dbReference type="InterPro" id="IPR004326">
    <property type="entry name" value="Mlo"/>
</dbReference>
<evidence type="ECO:0000256" key="7">
    <source>
        <dbReference type="ARBA" id="ARBA00023265"/>
    </source>
</evidence>
<sequence>MGCCCGNVVSTFYTVVQERHKTSLYEALEKYFKAPYLRFAYQNMLQTLGIHAISTPRLENIRKSSGRKLVAFDDDDDDRYYVPRRSLASKSDKCSEQGKLHWFQLMMRKWKAWENETKTIEYQFYNDPERFRFARDTSFGRRHLNFWSRSTVTLWIVCFFRQFFGSVTKFDYLTLRHGFIMAHLAPRNETKFDFQKYIKRSLEDDFKVVVGISPIIWFIAVLFLLAYTHGWYSYLWLPFIPLIIILMVGAKLQVIITKMGLRIQDRGDVVKGAPVVQPGDDLFWFGRPRFLLFLIHVVLFTNAFQLAFFVEHGKQSLHFFSFLFATVQLPYLITAYSSIFQYEFTIKSCYHEHVEDVIIRVSMGVIIQFLCSYVTLPLYALVTQMGTNMRPTIFNDRIAAALKNWHHTAKKHTKQAGSCIPRIRHHFRAGRQLQLMGCHQFIFCITIPEASKATVHLWAFE</sequence>
<proteinExistence type="inferred from homology"/>
<dbReference type="Proteomes" id="UP000436088">
    <property type="component" value="Unassembled WGS sequence"/>
</dbReference>
<organism evidence="10 11">
    <name type="scientific">Hibiscus syriacus</name>
    <name type="common">Rose of Sharon</name>
    <dbReference type="NCBI Taxonomy" id="106335"/>
    <lineage>
        <taxon>Eukaryota</taxon>
        <taxon>Viridiplantae</taxon>
        <taxon>Streptophyta</taxon>
        <taxon>Embryophyta</taxon>
        <taxon>Tracheophyta</taxon>
        <taxon>Spermatophyta</taxon>
        <taxon>Magnoliopsida</taxon>
        <taxon>eudicotyledons</taxon>
        <taxon>Gunneridae</taxon>
        <taxon>Pentapetalae</taxon>
        <taxon>rosids</taxon>
        <taxon>malvids</taxon>
        <taxon>Malvales</taxon>
        <taxon>Malvaceae</taxon>
        <taxon>Malvoideae</taxon>
        <taxon>Hibiscus</taxon>
    </lineage>
</organism>
<comment type="subcellular location">
    <subcellularLocation>
        <location evidence="1 8">Membrane</location>
        <topology evidence="1 8">Multi-pass membrane protein</topology>
    </subcellularLocation>
</comment>
<gene>
    <name evidence="8" type="primary">MLO</name>
    <name evidence="10" type="ORF">F3Y22_tig00110266pilonHSYRG00001</name>
</gene>
<dbReference type="GO" id="GO:0006952">
    <property type="term" value="P:defense response"/>
    <property type="evidence" value="ECO:0007669"/>
    <property type="project" value="UniProtKB-KW"/>
</dbReference>
<comment type="caution">
    <text evidence="10">The sequence shown here is derived from an EMBL/GenBank/DDBJ whole genome shotgun (WGS) entry which is preliminary data.</text>
</comment>
<dbReference type="PANTHER" id="PTHR31942">
    <property type="entry name" value="MLO-LIKE PROTEIN 1"/>
    <property type="match status" value="1"/>
</dbReference>
<evidence type="ECO:0000256" key="2">
    <source>
        <dbReference type="ARBA" id="ARBA00006574"/>
    </source>
</evidence>
<keyword evidence="8" id="KW-0112">Calmodulin-binding</keyword>
<evidence type="ECO:0000313" key="10">
    <source>
        <dbReference type="EMBL" id="KAE8711964.1"/>
    </source>
</evidence>
<keyword evidence="7 8" id="KW-0568">Pathogenesis-related protein</keyword>
<protein>
    <recommendedName>
        <fullName evidence="8">MLO-like protein</fullName>
    </recommendedName>
</protein>
<keyword evidence="5 8" id="KW-1133">Transmembrane helix</keyword>
<evidence type="ECO:0000256" key="8">
    <source>
        <dbReference type="RuleBase" id="RU280816"/>
    </source>
</evidence>
<dbReference type="PANTHER" id="PTHR31942:SF84">
    <property type="entry name" value="MLO-LIKE PROTEIN 12"/>
    <property type="match status" value="1"/>
</dbReference>
<keyword evidence="6 8" id="KW-0472">Membrane</keyword>
<feature type="transmembrane region" description="Helical" evidence="9">
    <location>
        <begin position="357"/>
        <end position="382"/>
    </location>
</feature>
<dbReference type="GO" id="GO:0016020">
    <property type="term" value="C:membrane"/>
    <property type="evidence" value="ECO:0007669"/>
    <property type="project" value="UniProtKB-SubCell"/>
</dbReference>
<reference evidence="10" key="1">
    <citation type="submission" date="2019-09" db="EMBL/GenBank/DDBJ databases">
        <title>Draft genome information of white flower Hibiscus syriacus.</title>
        <authorList>
            <person name="Kim Y.-M."/>
        </authorList>
    </citation>
    <scope>NUCLEOTIDE SEQUENCE [LARGE SCALE GENOMIC DNA]</scope>
    <source>
        <strain evidence="10">YM2019G1</strain>
    </source>
</reference>
<evidence type="ECO:0000313" key="11">
    <source>
        <dbReference type="Proteomes" id="UP000436088"/>
    </source>
</evidence>
<feature type="transmembrane region" description="Helical" evidence="9">
    <location>
        <begin position="316"/>
        <end position="336"/>
    </location>
</feature>
<dbReference type="GO" id="GO:0005516">
    <property type="term" value="F:calmodulin binding"/>
    <property type="evidence" value="ECO:0007669"/>
    <property type="project" value="UniProtKB-KW"/>
</dbReference>
<dbReference type="EMBL" id="VEPZ02000903">
    <property type="protein sequence ID" value="KAE8711964.1"/>
    <property type="molecule type" value="Genomic_DNA"/>
</dbReference>
<comment type="similarity">
    <text evidence="2 8">Belongs to the MLO family.</text>
</comment>
<feature type="transmembrane region" description="Helical" evidence="9">
    <location>
        <begin position="290"/>
        <end position="310"/>
    </location>
</feature>
<accession>A0A6A3B4I0</accession>
<comment type="domain">
    <text evidence="8">The C-terminus contains a calmodulin-binding domain, which binds calmodulin in a calcium-dependent fashion.</text>
</comment>
<keyword evidence="4 8" id="KW-0611">Plant defense</keyword>
<evidence type="ECO:0000256" key="5">
    <source>
        <dbReference type="ARBA" id="ARBA00022989"/>
    </source>
</evidence>
<comment type="function">
    <text evidence="8">May be involved in modulation of pathogen defense and leaf cell death.</text>
</comment>
<feature type="transmembrane region" description="Helical" evidence="9">
    <location>
        <begin position="206"/>
        <end position="228"/>
    </location>
</feature>
<feature type="transmembrane region" description="Helical" evidence="9">
    <location>
        <begin position="234"/>
        <end position="256"/>
    </location>
</feature>
<evidence type="ECO:0000256" key="1">
    <source>
        <dbReference type="ARBA" id="ARBA00004141"/>
    </source>
</evidence>
<keyword evidence="11" id="KW-1185">Reference proteome</keyword>
<dbReference type="AlphaFoldDB" id="A0A6A3B4I0"/>
<evidence type="ECO:0000256" key="3">
    <source>
        <dbReference type="ARBA" id="ARBA00022692"/>
    </source>
</evidence>
<evidence type="ECO:0000256" key="6">
    <source>
        <dbReference type="ARBA" id="ARBA00023136"/>
    </source>
</evidence>
<evidence type="ECO:0000256" key="9">
    <source>
        <dbReference type="SAM" id="Phobius"/>
    </source>
</evidence>
<keyword evidence="3 8" id="KW-0812">Transmembrane</keyword>
<evidence type="ECO:0000256" key="4">
    <source>
        <dbReference type="ARBA" id="ARBA00022821"/>
    </source>
</evidence>
<dbReference type="Pfam" id="PF03094">
    <property type="entry name" value="Mlo"/>
    <property type="match status" value="2"/>
</dbReference>
<name>A0A6A3B4I0_HIBSY</name>